<dbReference type="RefSeq" id="WP_211144227.1">
    <property type="nucleotide sequence ID" value="NZ_JAEEGB010000035.1"/>
</dbReference>
<dbReference type="Proteomes" id="UP000622687">
    <property type="component" value="Unassembled WGS sequence"/>
</dbReference>
<dbReference type="EMBL" id="JAEEGB010000035">
    <property type="protein sequence ID" value="MBI6874852.1"/>
    <property type="molecule type" value="Genomic_DNA"/>
</dbReference>
<organism evidence="2 3">
    <name type="scientific">Clostridium aciditolerans</name>
    <dbReference type="NCBI Taxonomy" id="339861"/>
    <lineage>
        <taxon>Bacteria</taxon>
        <taxon>Bacillati</taxon>
        <taxon>Bacillota</taxon>
        <taxon>Clostridia</taxon>
        <taxon>Eubacteriales</taxon>
        <taxon>Clostridiaceae</taxon>
        <taxon>Clostridium</taxon>
    </lineage>
</organism>
<gene>
    <name evidence="2" type="ORF">I6U51_19455</name>
</gene>
<comment type="caution">
    <text evidence="2">The sequence shown here is derived from an EMBL/GenBank/DDBJ whole genome shotgun (WGS) entry which is preliminary data.</text>
</comment>
<accession>A0A934I135</accession>
<protein>
    <submittedName>
        <fullName evidence="2">Uncharacterized protein</fullName>
    </submittedName>
</protein>
<keyword evidence="3" id="KW-1185">Reference proteome</keyword>
<name>A0A934I135_9CLOT</name>
<evidence type="ECO:0000256" key="1">
    <source>
        <dbReference type="SAM" id="MobiDB-lite"/>
    </source>
</evidence>
<dbReference type="AlphaFoldDB" id="A0A934I135"/>
<evidence type="ECO:0000313" key="3">
    <source>
        <dbReference type="Proteomes" id="UP000622687"/>
    </source>
</evidence>
<proteinExistence type="predicted"/>
<evidence type="ECO:0000313" key="2">
    <source>
        <dbReference type="EMBL" id="MBI6874852.1"/>
    </source>
</evidence>
<feature type="compositionally biased region" description="Acidic residues" evidence="1">
    <location>
        <begin position="138"/>
        <end position="147"/>
    </location>
</feature>
<reference evidence="2" key="1">
    <citation type="submission" date="2020-12" db="EMBL/GenBank/DDBJ databases">
        <title>Clostridium thailandense sp. nov., a novel acetogenic bacterium isolated from peat land soil in Thailand.</title>
        <authorList>
            <person name="Chaikitkaew S."/>
            <person name="Birkeland N.K."/>
        </authorList>
    </citation>
    <scope>NUCLEOTIDE SEQUENCE</scope>
    <source>
        <strain evidence="2">DSM 17425</strain>
    </source>
</reference>
<feature type="region of interest" description="Disordered" evidence="1">
    <location>
        <begin position="122"/>
        <end position="147"/>
    </location>
</feature>
<sequence>MYCYNCQYFNQCSYKNQLISMPYYYSRGYGRLRLGGDEPLVELSVLGDEEPDYIPPEPPGATMKKNEIIRVIKSCKSKWIYIWTKVGDNFWAKIDTYDNDSVTTIKHGKILYDRIRKISCPRPMELDQTPQENNEPLDKEENEDEYVSAERFNDNNCSRGYGRIGPRMEEPPVEMSGFRDEPPNYIPPEPPGSTMSKDKIIEIIDSCKSGWFYIWTEMDTEFWDKIISHDRDSVTTDKHGKILYDRIRKIKCHEVMKKTQIPQENQEPLEEGEEEEVVIAKRFYDNNCRNCYYYHVCPVKMQIPHS</sequence>